<proteinExistence type="predicted"/>
<dbReference type="AlphaFoldDB" id="A0AAE1CIG1"/>
<evidence type="ECO:0000256" key="1">
    <source>
        <dbReference type="SAM" id="MobiDB-lite"/>
    </source>
</evidence>
<dbReference type="Proteomes" id="UP001270362">
    <property type="component" value="Unassembled WGS sequence"/>
</dbReference>
<organism evidence="2 3">
    <name type="scientific">Podospora appendiculata</name>
    <dbReference type="NCBI Taxonomy" id="314037"/>
    <lineage>
        <taxon>Eukaryota</taxon>
        <taxon>Fungi</taxon>
        <taxon>Dikarya</taxon>
        <taxon>Ascomycota</taxon>
        <taxon>Pezizomycotina</taxon>
        <taxon>Sordariomycetes</taxon>
        <taxon>Sordariomycetidae</taxon>
        <taxon>Sordariales</taxon>
        <taxon>Podosporaceae</taxon>
        <taxon>Podospora</taxon>
    </lineage>
</organism>
<keyword evidence="3" id="KW-1185">Reference proteome</keyword>
<protein>
    <submittedName>
        <fullName evidence="2">Uncharacterized protein</fullName>
    </submittedName>
</protein>
<sequence>METSHSRATCQPTMSTRASSRAGPSAGGPHNTNEVFYAKPLVYNPRGSSSELLGTVSSQNIVRAADGHTEKLIKAKKLDSPFPSSDANCSEITNTVSITGTPYIDTARKTMYFISKGNKDGSYRRPRYNNVGEELLIRSRGSREGLYKGTIR</sequence>
<feature type="region of interest" description="Disordered" evidence="1">
    <location>
        <begin position="1"/>
        <end position="33"/>
    </location>
</feature>
<accession>A0AAE1CIG1</accession>
<reference evidence="2" key="1">
    <citation type="journal article" date="2023" name="Mol. Phylogenet. Evol.">
        <title>Genome-scale phylogeny and comparative genomics of the fungal order Sordariales.</title>
        <authorList>
            <person name="Hensen N."/>
            <person name="Bonometti L."/>
            <person name="Westerberg I."/>
            <person name="Brannstrom I.O."/>
            <person name="Guillou S."/>
            <person name="Cros-Aarteil S."/>
            <person name="Calhoun S."/>
            <person name="Haridas S."/>
            <person name="Kuo A."/>
            <person name="Mondo S."/>
            <person name="Pangilinan J."/>
            <person name="Riley R."/>
            <person name="LaButti K."/>
            <person name="Andreopoulos B."/>
            <person name="Lipzen A."/>
            <person name="Chen C."/>
            <person name="Yan M."/>
            <person name="Daum C."/>
            <person name="Ng V."/>
            <person name="Clum A."/>
            <person name="Steindorff A."/>
            <person name="Ohm R.A."/>
            <person name="Martin F."/>
            <person name="Silar P."/>
            <person name="Natvig D.O."/>
            <person name="Lalanne C."/>
            <person name="Gautier V."/>
            <person name="Ament-Velasquez S.L."/>
            <person name="Kruys A."/>
            <person name="Hutchinson M.I."/>
            <person name="Powell A.J."/>
            <person name="Barry K."/>
            <person name="Miller A.N."/>
            <person name="Grigoriev I.V."/>
            <person name="Debuchy R."/>
            <person name="Gladieux P."/>
            <person name="Hiltunen Thoren M."/>
            <person name="Johannesson H."/>
        </authorList>
    </citation>
    <scope>NUCLEOTIDE SEQUENCE</scope>
    <source>
        <strain evidence="2">CBS 314.62</strain>
    </source>
</reference>
<evidence type="ECO:0000313" key="3">
    <source>
        <dbReference type="Proteomes" id="UP001270362"/>
    </source>
</evidence>
<name>A0AAE1CIG1_9PEZI</name>
<gene>
    <name evidence="2" type="ORF">B0T22DRAFT_100477</name>
</gene>
<evidence type="ECO:0000313" key="2">
    <source>
        <dbReference type="EMBL" id="KAK3695273.1"/>
    </source>
</evidence>
<comment type="caution">
    <text evidence="2">The sequence shown here is derived from an EMBL/GenBank/DDBJ whole genome shotgun (WGS) entry which is preliminary data.</text>
</comment>
<dbReference type="EMBL" id="JAULSO010000001">
    <property type="protein sequence ID" value="KAK3695273.1"/>
    <property type="molecule type" value="Genomic_DNA"/>
</dbReference>
<feature type="compositionally biased region" description="Polar residues" evidence="1">
    <location>
        <begin position="1"/>
        <end position="19"/>
    </location>
</feature>
<reference evidence="2" key="2">
    <citation type="submission" date="2023-06" db="EMBL/GenBank/DDBJ databases">
        <authorList>
            <consortium name="Lawrence Berkeley National Laboratory"/>
            <person name="Haridas S."/>
            <person name="Hensen N."/>
            <person name="Bonometti L."/>
            <person name="Westerberg I."/>
            <person name="Brannstrom I.O."/>
            <person name="Guillou S."/>
            <person name="Cros-Aarteil S."/>
            <person name="Calhoun S."/>
            <person name="Kuo A."/>
            <person name="Mondo S."/>
            <person name="Pangilinan J."/>
            <person name="Riley R."/>
            <person name="Labutti K."/>
            <person name="Andreopoulos B."/>
            <person name="Lipzen A."/>
            <person name="Chen C."/>
            <person name="Yanf M."/>
            <person name="Daum C."/>
            <person name="Ng V."/>
            <person name="Clum A."/>
            <person name="Steindorff A."/>
            <person name="Ohm R."/>
            <person name="Martin F."/>
            <person name="Silar P."/>
            <person name="Natvig D."/>
            <person name="Lalanne C."/>
            <person name="Gautier V."/>
            <person name="Ament-Velasquez S.L."/>
            <person name="Kruys A."/>
            <person name="Hutchinson M.I."/>
            <person name="Powell A.J."/>
            <person name="Barry K."/>
            <person name="Miller A.N."/>
            <person name="Grigoriev I.V."/>
            <person name="Debuchy R."/>
            <person name="Gladieux P."/>
            <person name="Thoren M.H."/>
            <person name="Johannesson H."/>
        </authorList>
    </citation>
    <scope>NUCLEOTIDE SEQUENCE</scope>
    <source>
        <strain evidence="2">CBS 314.62</strain>
    </source>
</reference>